<dbReference type="HOGENOM" id="CLU_2018696_0_0_1"/>
<evidence type="ECO:0000313" key="2">
    <source>
        <dbReference type="EnsemblPlants" id="OBART01G02990.1"/>
    </source>
</evidence>
<evidence type="ECO:0000256" key="1">
    <source>
        <dbReference type="SAM" id="MobiDB-lite"/>
    </source>
</evidence>
<feature type="compositionally biased region" description="Basic and acidic residues" evidence="1">
    <location>
        <begin position="1"/>
        <end position="11"/>
    </location>
</feature>
<dbReference type="Gramene" id="OBART01G02990.1">
    <property type="protein sequence ID" value="OBART01G02990.1"/>
    <property type="gene ID" value="OBART01G02990"/>
</dbReference>
<keyword evidence="3" id="KW-1185">Reference proteome</keyword>
<sequence length="123" mass="12472">MPVSARGEEAAGKPANSRGEGGGWEASEGTGRRREGGGLGCRRAPPSPSPKTETHSGEAGTEAPRPPSGSRALTSWPSHSSSLLPIALLLVGCRLPSFSSSATPATPIDSAATALRSQISLRN</sequence>
<dbReference type="EnsemblPlants" id="OBART01G02990.1">
    <property type="protein sequence ID" value="OBART01G02990.1"/>
    <property type="gene ID" value="OBART01G02990"/>
</dbReference>
<reference evidence="2" key="2">
    <citation type="submission" date="2015-03" db="UniProtKB">
        <authorList>
            <consortium name="EnsemblPlants"/>
        </authorList>
    </citation>
    <scope>IDENTIFICATION</scope>
</reference>
<name>A0A0D3EJJ2_9ORYZ</name>
<proteinExistence type="predicted"/>
<protein>
    <submittedName>
        <fullName evidence="2">Uncharacterized protein</fullName>
    </submittedName>
</protein>
<feature type="region of interest" description="Disordered" evidence="1">
    <location>
        <begin position="1"/>
        <end position="78"/>
    </location>
</feature>
<evidence type="ECO:0000313" key="3">
    <source>
        <dbReference type="Proteomes" id="UP000026960"/>
    </source>
</evidence>
<organism evidence="2">
    <name type="scientific">Oryza barthii</name>
    <dbReference type="NCBI Taxonomy" id="65489"/>
    <lineage>
        <taxon>Eukaryota</taxon>
        <taxon>Viridiplantae</taxon>
        <taxon>Streptophyta</taxon>
        <taxon>Embryophyta</taxon>
        <taxon>Tracheophyta</taxon>
        <taxon>Spermatophyta</taxon>
        <taxon>Magnoliopsida</taxon>
        <taxon>Liliopsida</taxon>
        <taxon>Poales</taxon>
        <taxon>Poaceae</taxon>
        <taxon>BOP clade</taxon>
        <taxon>Oryzoideae</taxon>
        <taxon>Oryzeae</taxon>
        <taxon>Oryzinae</taxon>
        <taxon>Oryza</taxon>
    </lineage>
</organism>
<accession>A0A0D3EJJ2</accession>
<reference evidence="2" key="1">
    <citation type="journal article" date="2009" name="Rice">
        <title>De Novo Next Generation Sequencing of Plant Genomes.</title>
        <authorList>
            <person name="Rounsley S."/>
            <person name="Marri P.R."/>
            <person name="Yu Y."/>
            <person name="He R."/>
            <person name="Sisneros N."/>
            <person name="Goicoechea J.L."/>
            <person name="Lee S.J."/>
            <person name="Angelova A."/>
            <person name="Kudrna D."/>
            <person name="Luo M."/>
            <person name="Affourtit J."/>
            <person name="Desany B."/>
            <person name="Knight J."/>
            <person name="Niazi F."/>
            <person name="Egholm M."/>
            <person name="Wing R.A."/>
        </authorList>
    </citation>
    <scope>NUCLEOTIDE SEQUENCE [LARGE SCALE GENOMIC DNA]</scope>
    <source>
        <strain evidence="2">cv. IRGC 105608</strain>
    </source>
</reference>
<dbReference type="PaxDb" id="65489-OBART01G02990.1"/>
<dbReference type="Proteomes" id="UP000026960">
    <property type="component" value="Chromosome 1"/>
</dbReference>
<dbReference type="AlphaFoldDB" id="A0A0D3EJJ2"/>